<dbReference type="RefSeq" id="WP_226766011.1">
    <property type="nucleotide sequence ID" value="NZ_BAAAEO010000002.1"/>
</dbReference>
<feature type="binding site" evidence="8">
    <location>
        <position position="214"/>
    </location>
    <ligand>
        <name>shikimate</name>
        <dbReference type="ChEBI" id="CHEBI:36208"/>
    </ligand>
</feature>
<evidence type="ECO:0000259" key="9">
    <source>
        <dbReference type="Pfam" id="PF01488"/>
    </source>
</evidence>
<feature type="domain" description="Shikimate dehydrogenase substrate binding N-terminal" evidence="10">
    <location>
        <begin position="6"/>
        <end position="88"/>
    </location>
</feature>
<dbReference type="SUPFAM" id="SSF53223">
    <property type="entry name" value="Aminoacid dehydrogenase-like, N-terminal domain"/>
    <property type="match status" value="1"/>
</dbReference>
<feature type="binding site" evidence="8">
    <location>
        <position position="212"/>
    </location>
    <ligand>
        <name>NADP(+)</name>
        <dbReference type="ChEBI" id="CHEBI:58349"/>
    </ligand>
</feature>
<gene>
    <name evidence="8 12" type="primary">aroE</name>
    <name evidence="12" type="ORF">GCM10009098_09750</name>
</gene>
<dbReference type="PANTHER" id="PTHR21089">
    <property type="entry name" value="SHIKIMATE DEHYDROGENASE"/>
    <property type="match status" value="1"/>
</dbReference>
<evidence type="ECO:0000256" key="8">
    <source>
        <dbReference type="HAMAP-Rule" id="MF_00222"/>
    </source>
</evidence>
<evidence type="ECO:0000256" key="4">
    <source>
        <dbReference type="ARBA" id="ARBA00022857"/>
    </source>
</evidence>
<feature type="binding site" evidence="8">
    <location>
        <position position="61"/>
    </location>
    <ligand>
        <name>shikimate</name>
        <dbReference type="ChEBI" id="CHEBI:36208"/>
    </ligand>
</feature>
<keyword evidence="4 8" id="KW-0521">NADP</keyword>
<dbReference type="InterPro" id="IPR036291">
    <property type="entry name" value="NAD(P)-bd_dom_sf"/>
</dbReference>
<comment type="similarity">
    <text evidence="8">Belongs to the shikimate dehydrogenase family.</text>
</comment>
<dbReference type="EMBL" id="BAAAEO010000002">
    <property type="protein sequence ID" value="GAA0544287.1"/>
    <property type="molecule type" value="Genomic_DNA"/>
</dbReference>
<dbReference type="Pfam" id="PF18317">
    <property type="entry name" value="SDH_C"/>
    <property type="match status" value="1"/>
</dbReference>
<comment type="subunit">
    <text evidence="8">Homodimer.</text>
</comment>
<dbReference type="Gene3D" id="3.40.50.10860">
    <property type="entry name" value="Leucine Dehydrogenase, chain A, domain 1"/>
    <property type="match status" value="1"/>
</dbReference>
<feature type="binding site" evidence="8">
    <location>
        <begin position="14"/>
        <end position="16"/>
    </location>
    <ligand>
        <name>shikimate</name>
        <dbReference type="ChEBI" id="CHEBI:36208"/>
    </ligand>
</feature>
<comment type="caution">
    <text evidence="12">The sequence shown here is derived from an EMBL/GenBank/DDBJ whole genome shotgun (WGS) entry which is preliminary data.</text>
</comment>
<proteinExistence type="inferred from homology"/>
<dbReference type="HAMAP" id="MF_00222">
    <property type="entry name" value="Shikimate_DH_AroE"/>
    <property type="match status" value="1"/>
</dbReference>
<feature type="binding site" evidence="8">
    <location>
        <begin position="126"/>
        <end position="130"/>
    </location>
    <ligand>
        <name>NADP(+)</name>
        <dbReference type="ChEBI" id="CHEBI:58349"/>
    </ligand>
</feature>
<dbReference type="Pfam" id="PF08501">
    <property type="entry name" value="Shikimate_dh_N"/>
    <property type="match status" value="1"/>
</dbReference>
<dbReference type="InterPro" id="IPR006151">
    <property type="entry name" value="Shikm_DH/Glu-tRNA_Rdtase"/>
</dbReference>
<dbReference type="InterPro" id="IPR041121">
    <property type="entry name" value="SDH_C"/>
</dbReference>
<dbReference type="Proteomes" id="UP001501169">
    <property type="component" value="Unassembled WGS sequence"/>
</dbReference>
<evidence type="ECO:0000313" key="12">
    <source>
        <dbReference type="EMBL" id="GAA0544287.1"/>
    </source>
</evidence>
<keyword evidence="3 8" id="KW-0028">Amino-acid biosynthesis</keyword>
<reference evidence="13" key="1">
    <citation type="journal article" date="2019" name="Int. J. Syst. Evol. Microbiol.">
        <title>The Global Catalogue of Microorganisms (GCM) 10K type strain sequencing project: providing services to taxonomists for standard genome sequencing and annotation.</title>
        <authorList>
            <consortium name="The Broad Institute Genomics Platform"/>
            <consortium name="The Broad Institute Genome Sequencing Center for Infectious Disease"/>
            <person name="Wu L."/>
            <person name="Ma J."/>
        </authorList>
    </citation>
    <scope>NUCLEOTIDE SEQUENCE [LARGE SCALE GENOMIC DNA]</scope>
    <source>
        <strain evidence="13">JCM 14331</strain>
    </source>
</reference>
<dbReference type="Gene3D" id="3.40.50.720">
    <property type="entry name" value="NAD(P)-binding Rossmann-like Domain"/>
    <property type="match status" value="1"/>
</dbReference>
<feature type="binding site" evidence="8">
    <location>
        <position position="77"/>
    </location>
    <ligand>
        <name>NADP(+)</name>
        <dbReference type="ChEBI" id="CHEBI:58349"/>
    </ligand>
</feature>
<feature type="domain" description="Quinate/shikimate 5-dehydrogenase/glutamyl-tRNA reductase" evidence="9">
    <location>
        <begin position="116"/>
        <end position="190"/>
    </location>
</feature>
<feature type="binding site" evidence="8">
    <location>
        <position position="243"/>
    </location>
    <ligand>
        <name>shikimate</name>
        <dbReference type="ChEBI" id="CHEBI:36208"/>
    </ligand>
</feature>
<protein>
    <recommendedName>
        <fullName evidence="2 8">Shikimate dehydrogenase (NADP(+))</fullName>
        <shortName evidence="8">SDH</shortName>
        <ecNumber evidence="2 8">1.1.1.25</ecNumber>
    </recommendedName>
</protein>
<dbReference type="InterPro" id="IPR046346">
    <property type="entry name" value="Aminoacid_DH-like_N_sf"/>
</dbReference>
<dbReference type="InterPro" id="IPR022893">
    <property type="entry name" value="Shikimate_DH_fam"/>
</dbReference>
<feature type="binding site" evidence="8">
    <location>
        <begin position="150"/>
        <end position="155"/>
    </location>
    <ligand>
        <name>NADP(+)</name>
        <dbReference type="ChEBI" id="CHEBI:58349"/>
    </ligand>
</feature>
<dbReference type="InterPro" id="IPR013708">
    <property type="entry name" value="Shikimate_DH-bd_N"/>
</dbReference>
<evidence type="ECO:0000256" key="5">
    <source>
        <dbReference type="ARBA" id="ARBA00023002"/>
    </source>
</evidence>
<evidence type="ECO:0000256" key="1">
    <source>
        <dbReference type="ARBA" id="ARBA00004871"/>
    </source>
</evidence>
<keyword evidence="5 8" id="KW-0560">Oxidoreductase</keyword>
<evidence type="ECO:0000256" key="7">
    <source>
        <dbReference type="ARBA" id="ARBA00049442"/>
    </source>
</evidence>
<feature type="active site" description="Proton acceptor" evidence="8">
    <location>
        <position position="65"/>
    </location>
</feature>
<keyword evidence="13" id="KW-1185">Reference proteome</keyword>
<evidence type="ECO:0000313" key="13">
    <source>
        <dbReference type="Proteomes" id="UP001501169"/>
    </source>
</evidence>
<evidence type="ECO:0000256" key="2">
    <source>
        <dbReference type="ARBA" id="ARBA00012962"/>
    </source>
</evidence>
<name>A0ABP3NKU4_9GAMM</name>
<dbReference type="SUPFAM" id="SSF51735">
    <property type="entry name" value="NAD(P)-binding Rossmann-fold domains"/>
    <property type="match status" value="1"/>
</dbReference>
<dbReference type="NCBIfam" id="TIGR00507">
    <property type="entry name" value="aroE"/>
    <property type="match status" value="1"/>
</dbReference>
<dbReference type="InterPro" id="IPR011342">
    <property type="entry name" value="Shikimate_DH"/>
</dbReference>
<dbReference type="CDD" id="cd01065">
    <property type="entry name" value="NAD_bind_Shikimate_DH"/>
    <property type="match status" value="1"/>
</dbReference>
<dbReference type="PANTHER" id="PTHR21089:SF1">
    <property type="entry name" value="BIFUNCTIONAL 3-DEHYDROQUINATE DEHYDRATASE_SHIKIMATE DEHYDROGENASE, CHLOROPLASTIC"/>
    <property type="match status" value="1"/>
</dbReference>
<organism evidence="12 13">
    <name type="scientific">Rheinheimera aquimaris</name>
    <dbReference type="NCBI Taxonomy" id="412437"/>
    <lineage>
        <taxon>Bacteria</taxon>
        <taxon>Pseudomonadati</taxon>
        <taxon>Pseudomonadota</taxon>
        <taxon>Gammaproteobacteria</taxon>
        <taxon>Chromatiales</taxon>
        <taxon>Chromatiaceae</taxon>
        <taxon>Rheinheimera</taxon>
    </lineage>
</organism>
<feature type="domain" description="SDH C-terminal" evidence="11">
    <location>
        <begin position="236"/>
        <end position="264"/>
    </location>
</feature>
<comment type="function">
    <text evidence="8">Involved in the biosynthesis of the chorismate, which leads to the biosynthesis of aromatic amino acids. Catalyzes the reversible NADPH linked reduction of 3-dehydroshikimate (DHSA) to yield shikimate (SA).</text>
</comment>
<evidence type="ECO:0000259" key="11">
    <source>
        <dbReference type="Pfam" id="PF18317"/>
    </source>
</evidence>
<comment type="pathway">
    <text evidence="1 8">Metabolic intermediate biosynthesis; chorismate biosynthesis; chorismate from D-erythrose 4-phosphate and phosphoenolpyruvate: step 4/7.</text>
</comment>
<dbReference type="EC" id="1.1.1.25" evidence="2 8"/>
<feature type="binding site" evidence="8">
    <location>
        <position position="86"/>
    </location>
    <ligand>
        <name>shikimate</name>
        <dbReference type="ChEBI" id="CHEBI:36208"/>
    </ligand>
</feature>
<dbReference type="Pfam" id="PF01488">
    <property type="entry name" value="Shikimate_DH"/>
    <property type="match status" value="1"/>
</dbReference>
<evidence type="ECO:0000256" key="3">
    <source>
        <dbReference type="ARBA" id="ARBA00022605"/>
    </source>
</evidence>
<feature type="binding site" evidence="8">
    <location>
        <position position="236"/>
    </location>
    <ligand>
        <name>NADP(+)</name>
        <dbReference type="ChEBI" id="CHEBI:58349"/>
    </ligand>
</feature>
<keyword evidence="6 8" id="KW-0057">Aromatic amino acid biosynthesis</keyword>
<accession>A0ABP3NKU4</accession>
<sequence>MDRYAVFGNPIGQSKSPFIHLQFAQQCAQQLTYEAILAPLDSFADSWQRFVAAGGKGANVTAPLKEQAFQLAACLSERAKQAGAVNTLYIDEAGQLCGDNTDGCGLVADLQRLGCKLADAKVLLLGAGGASRGVIGPLLSAGVAQIVLANRTPAKAATIASCFDNRVQAVGFAQIPALRYDLVINATSSGLTGERPNIAAEHVHQCALVYDMLYGKTPTAFLQWAKQQGAQRCEDGLGMLLSQAAEAFFIWRGVRPDITPVLSLVQEQLAQ</sequence>
<feature type="binding site" evidence="8">
    <location>
        <position position="102"/>
    </location>
    <ligand>
        <name>shikimate</name>
        <dbReference type="ChEBI" id="CHEBI:36208"/>
    </ligand>
</feature>
<evidence type="ECO:0000259" key="10">
    <source>
        <dbReference type="Pfam" id="PF08501"/>
    </source>
</evidence>
<evidence type="ECO:0000256" key="6">
    <source>
        <dbReference type="ARBA" id="ARBA00023141"/>
    </source>
</evidence>
<dbReference type="NCBIfam" id="NF001310">
    <property type="entry name" value="PRK00258.1-2"/>
    <property type="match status" value="1"/>
</dbReference>
<comment type="catalytic activity">
    <reaction evidence="7 8">
        <text>shikimate + NADP(+) = 3-dehydroshikimate + NADPH + H(+)</text>
        <dbReference type="Rhea" id="RHEA:17737"/>
        <dbReference type="ChEBI" id="CHEBI:15378"/>
        <dbReference type="ChEBI" id="CHEBI:16630"/>
        <dbReference type="ChEBI" id="CHEBI:36208"/>
        <dbReference type="ChEBI" id="CHEBI:57783"/>
        <dbReference type="ChEBI" id="CHEBI:58349"/>
        <dbReference type="EC" id="1.1.1.25"/>
    </reaction>
</comment>